<dbReference type="EMBL" id="QRPH01000005">
    <property type="protein sequence ID" value="RHL94885.1"/>
    <property type="molecule type" value="Genomic_DNA"/>
</dbReference>
<evidence type="ECO:0000256" key="1">
    <source>
        <dbReference type="ARBA" id="ARBA00004196"/>
    </source>
</evidence>
<dbReference type="InterPro" id="IPR025997">
    <property type="entry name" value="SBP_2_dom"/>
</dbReference>
<dbReference type="AlphaFoldDB" id="A0A3E5HKT4"/>
<evidence type="ECO:0000313" key="10">
    <source>
        <dbReference type="Proteomes" id="UP000261031"/>
    </source>
</evidence>
<evidence type="ECO:0000313" key="12">
    <source>
        <dbReference type="Proteomes" id="UP000331308"/>
    </source>
</evidence>
<comment type="similarity">
    <text evidence="2">Belongs to the bacterial solute-binding protein 2 family.</text>
</comment>
<dbReference type="EMBL" id="CABHOD010000003">
    <property type="protein sequence ID" value="VUX62564.1"/>
    <property type="molecule type" value="Genomic_DNA"/>
</dbReference>
<evidence type="ECO:0000256" key="2">
    <source>
        <dbReference type="ARBA" id="ARBA00007639"/>
    </source>
</evidence>
<dbReference type="Proteomes" id="UP000331308">
    <property type="component" value="Unassembled WGS sequence"/>
</dbReference>
<dbReference type="PANTHER" id="PTHR46847:SF3">
    <property type="entry name" value="GALACTOFURANOSE-BINDING PROTEIN YTFQ"/>
    <property type="match status" value="1"/>
</dbReference>
<dbReference type="InterPro" id="IPR028082">
    <property type="entry name" value="Peripla_BP_I"/>
</dbReference>
<dbReference type="GO" id="GO:0030246">
    <property type="term" value="F:carbohydrate binding"/>
    <property type="evidence" value="ECO:0007669"/>
    <property type="project" value="UniProtKB-ARBA"/>
</dbReference>
<dbReference type="GO" id="GO:0030313">
    <property type="term" value="C:cell envelope"/>
    <property type="evidence" value="ECO:0007669"/>
    <property type="project" value="UniProtKB-SubCell"/>
</dbReference>
<organism evidence="7 10">
    <name type="scientific">Bifidobacterium pseudocatenulatum</name>
    <dbReference type="NCBI Taxonomy" id="28026"/>
    <lineage>
        <taxon>Bacteria</taxon>
        <taxon>Bacillati</taxon>
        <taxon>Actinomycetota</taxon>
        <taxon>Actinomycetes</taxon>
        <taxon>Bifidobacteriales</taxon>
        <taxon>Bifidobacteriaceae</taxon>
        <taxon>Bifidobacterium</taxon>
    </lineage>
</organism>
<dbReference type="EMBL" id="JAQKRA010000001">
    <property type="protein sequence ID" value="MDB6490907.1"/>
    <property type="molecule type" value="Genomic_DNA"/>
</dbReference>
<dbReference type="SUPFAM" id="SSF53822">
    <property type="entry name" value="Periplasmic binding protein-like I"/>
    <property type="match status" value="1"/>
</dbReference>
<evidence type="ECO:0000313" key="7">
    <source>
        <dbReference type="EMBL" id="RGP02330.1"/>
    </source>
</evidence>
<evidence type="ECO:0000256" key="3">
    <source>
        <dbReference type="ARBA" id="ARBA00022729"/>
    </source>
</evidence>
<evidence type="ECO:0000313" key="11">
    <source>
        <dbReference type="Proteomes" id="UP000285613"/>
    </source>
</evidence>
<dbReference type="EMBL" id="QSWD01000004">
    <property type="protein sequence ID" value="RGP02330.1"/>
    <property type="molecule type" value="Genomic_DNA"/>
</dbReference>
<gene>
    <name evidence="9" type="primary">ytfQ</name>
    <name evidence="9" type="ORF">BPLFYP29_00544</name>
    <name evidence="8" type="ORF">DWZ91_07355</name>
    <name evidence="7" type="ORF">DXA79_07350</name>
    <name evidence="6" type="ORF">PMN70_01600</name>
</gene>
<comment type="subcellular location">
    <subcellularLocation>
        <location evidence="1">Cell envelope</location>
    </subcellularLocation>
</comment>
<dbReference type="RefSeq" id="WP_022244893.1">
    <property type="nucleotide sequence ID" value="NZ_AP031419.1"/>
</dbReference>
<reference evidence="6 13" key="3">
    <citation type="submission" date="2023-01" db="EMBL/GenBank/DDBJ databases">
        <title>Human gut microbiome strain richness.</title>
        <authorList>
            <person name="Chen-Liaw A."/>
        </authorList>
    </citation>
    <scope>NUCLEOTIDE SEQUENCE [LARGE SCALE GENOMIC DNA]</scope>
    <source>
        <strain evidence="6 13">RTP21311st1_C8_RTP21311_201001</strain>
    </source>
</reference>
<dbReference type="Pfam" id="PF13407">
    <property type="entry name" value="Peripla_BP_4"/>
    <property type="match status" value="1"/>
</dbReference>
<keyword evidence="3 4" id="KW-0732">Signal</keyword>
<feature type="signal peptide" evidence="4">
    <location>
        <begin position="1"/>
        <end position="21"/>
    </location>
</feature>
<dbReference type="Proteomes" id="UP000285613">
    <property type="component" value="Unassembled WGS sequence"/>
</dbReference>
<evidence type="ECO:0000313" key="13">
    <source>
        <dbReference type="Proteomes" id="UP001212008"/>
    </source>
</evidence>
<dbReference type="Proteomes" id="UP000261031">
    <property type="component" value="Unassembled WGS sequence"/>
</dbReference>
<evidence type="ECO:0000313" key="9">
    <source>
        <dbReference type="EMBL" id="VUX62564.1"/>
    </source>
</evidence>
<dbReference type="PANTHER" id="PTHR46847">
    <property type="entry name" value="D-ALLOSE-BINDING PERIPLASMIC PROTEIN-RELATED"/>
    <property type="match status" value="1"/>
</dbReference>
<name>A0A3E5HKT4_BIFPS</name>
<evidence type="ECO:0000259" key="5">
    <source>
        <dbReference type="Pfam" id="PF13407"/>
    </source>
</evidence>
<evidence type="ECO:0000313" key="6">
    <source>
        <dbReference type="EMBL" id="MDB6490907.1"/>
    </source>
</evidence>
<reference evidence="10 11" key="1">
    <citation type="submission" date="2018-08" db="EMBL/GenBank/DDBJ databases">
        <title>A genome reference for cultivated species of the human gut microbiota.</title>
        <authorList>
            <person name="Zou Y."/>
            <person name="Xue W."/>
            <person name="Luo G."/>
        </authorList>
    </citation>
    <scope>NUCLEOTIDE SEQUENCE [LARGE SCALE GENOMIC DNA]</scope>
    <source>
        <strain evidence="8 11">AF36-12AT</strain>
        <strain evidence="7 10">OF05-12</strain>
    </source>
</reference>
<protein>
    <submittedName>
        <fullName evidence="9">ABC transporter periplasmic-binding protein YtfQ</fullName>
    </submittedName>
    <submittedName>
        <fullName evidence="6">Substrate-binding domain-containing protein</fullName>
    </submittedName>
    <submittedName>
        <fullName evidence="7">Sugar ABC transporter substrate-binding protein</fullName>
    </submittedName>
</protein>
<comment type="caution">
    <text evidence="7">The sequence shown here is derived from an EMBL/GenBank/DDBJ whole genome shotgun (WGS) entry which is preliminary data.</text>
</comment>
<feature type="domain" description="Periplasmic binding protein" evidence="5">
    <location>
        <begin position="42"/>
        <end position="301"/>
    </location>
</feature>
<accession>A0A3E5HKT4</accession>
<dbReference type="PROSITE" id="PS51257">
    <property type="entry name" value="PROKAR_LIPOPROTEIN"/>
    <property type="match status" value="1"/>
</dbReference>
<reference evidence="9 12" key="2">
    <citation type="submission" date="2019-07" db="EMBL/GenBank/DDBJ databases">
        <authorList>
            <person name="Chang H.-W."/>
            <person name="Raman A."/>
            <person name="Venkatesh S."/>
            <person name="Gehrig J."/>
        </authorList>
    </citation>
    <scope>NUCLEOTIDE SEQUENCE [LARGE SCALE GENOMIC DNA]</scope>
    <source>
        <strain evidence="9">Bifidobacterium_pseudocatenulatum_LFYP_29</strain>
    </source>
</reference>
<dbReference type="Proteomes" id="UP001212008">
    <property type="component" value="Unassembled WGS sequence"/>
</dbReference>
<sequence length="330" mass="34812">MKNWKKAIAICASAAAMASMAACGGGSSDGDSSSSKSDKKTIGFVAVGPEGGFRTANENDLKKAFEDAGFDLVYSPTQNNDQQKQIQAFNKFVNDEVDAIVLSATNDSGWDDCLENAAEAEIPVFTVDRNIDIKSDAAKKAVVSHIGPSNVWAGEQAAEFVNKSFPDGANGFILEGPAGLSVVTDRGTGWDNKAASNIKVLESQSANWSTDEAKTVTAGLLDKYKSDNPQFIFAQNDEMGLGAAQAVDAAGLKGKVKIITIDGTKAALQSLVDGDLSYVIEYNPIFGKETANAVKDYLDGKSVESDIEIESKTFDADSAKEALDAGTRAY</sequence>
<evidence type="ECO:0000313" key="8">
    <source>
        <dbReference type="EMBL" id="RHL94885.1"/>
    </source>
</evidence>
<proteinExistence type="inferred from homology"/>
<evidence type="ECO:0000256" key="4">
    <source>
        <dbReference type="SAM" id="SignalP"/>
    </source>
</evidence>
<dbReference type="Gene3D" id="3.40.50.2300">
    <property type="match status" value="2"/>
</dbReference>
<feature type="chain" id="PRO_5044393566" evidence="4">
    <location>
        <begin position="22"/>
        <end position="330"/>
    </location>
</feature>